<organism evidence="4 5">
    <name type="scientific">Cyberlindnera jadinii (strain ATCC 18201 / CBS 1600 / BCRC 20928 / JCM 3617 / NBRC 0987 / NRRL Y-1542)</name>
    <name type="common">Torula yeast</name>
    <name type="synonym">Candida utilis</name>
    <dbReference type="NCBI Taxonomy" id="983966"/>
    <lineage>
        <taxon>Eukaryota</taxon>
        <taxon>Fungi</taxon>
        <taxon>Dikarya</taxon>
        <taxon>Ascomycota</taxon>
        <taxon>Saccharomycotina</taxon>
        <taxon>Saccharomycetes</taxon>
        <taxon>Phaffomycetales</taxon>
        <taxon>Phaffomycetaceae</taxon>
        <taxon>Cyberlindnera</taxon>
    </lineage>
</organism>
<dbReference type="SUPFAM" id="SSF51735">
    <property type="entry name" value="NAD(P)-binding Rossmann-fold domains"/>
    <property type="match status" value="1"/>
</dbReference>
<evidence type="ECO:0000256" key="2">
    <source>
        <dbReference type="ARBA" id="ARBA00023445"/>
    </source>
</evidence>
<evidence type="ECO:0000313" key="5">
    <source>
        <dbReference type="Proteomes" id="UP000038830"/>
    </source>
</evidence>
<dbReference type="InterPro" id="IPR036291">
    <property type="entry name" value="NAD(P)-bd_dom_sf"/>
</dbReference>
<dbReference type="PANTHER" id="PTHR10366:SF564">
    <property type="entry name" value="STEROL-4-ALPHA-CARBOXYLATE 3-DEHYDROGENASE, DECARBOXYLATING"/>
    <property type="match status" value="1"/>
</dbReference>
<feature type="domain" description="3-beta hydroxysteroid dehydrogenase/isomerase" evidence="3">
    <location>
        <begin position="6"/>
        <end position="205"/>
    </location>
</feature>
<dbReference type="Proteomes" id="UP000038830">
    <property type="component" value="Unassembled WGS sequence"/>
</dbReference>
<dbReference type="FunFam" id="3.40.50.720:FF:000191">
    <property type="entry name" value="Methylglyoxal reductase (NADPH-dependent)"/>
    <property type="match status" value="1"/>
</dbReference>
<keyword evidence="1" id="KW-0560">Oxidoreductase</keyword>
<name>A0A0H5C7K1_CYBJN</name>
<protein>
    <recommendedName>
        <fullName evidence="3">3-beta hydroxysteroid dehydrogenase/isomerase domain-containing protein</fullName>
    </recommendedName>
</protein>
<dbReference type="GO" id="GO:0006694">
    <property type="term" value="P:steroid biosynthetic process"/>
    <property type="evidence" value="ECO:0007669"/>
    <property type="project" value="InterPro"/>
</dbReference>
<dbReference type="PANTHER" id="PTHR10366">
    <property type="entry name" value="NAD DEPENDENT EPIMERASE/DEHYDRATASE"/>
    <property type="match status" value="1"/>
</dbReference>
<proteinExistence type="inferred from homology"/>
<dbReference type="InterPro" id="IPR050425">
    <property type="entry name" value="NAD(P)_dehydrat-like"/>
</dbReference>
<gene>
    <name evidence="4" type="ORF">BN1211_4828</name>
</gene>
<reference evidence="5" key="1">
    <citation type="journal article" date="2015" name="J. Biotechnol.">
        <title>The structure of the Cyberlindnera jadinii genome and its relation to Candida utilis analyzed by the occurrence of single nucleotide polymorphisms.</title>
        <authorList>
            <person name="Rupp O."/>
            <person name="Brinkrolf K."/>
            <person name="Buerth C."/>
            <person name="Kunigo M."/>
            <person name="Schneider J."/>
            <person name="Jaenicke S."/>
            <person name="Goesmann A."/>
            <person name="Puehler A."/>
            <person name="Jaeger K.-E."/>
            <person name="Ernst J.F."/>
        </authorList>
    </citation>
    <scope>NUCLEOTIDE SEQUENCE [LARGE SCALE GENOMIC DNA]</scope>
    <source>
        <strain evidence="5">ATCC 18201 / CBS 1600 / BCRC 20928 / JCM 3617 / NBRC 0987 / NRRL Y-1542</strain>
    </source>
</reference>
<sequence length="343" mass="37921">MAGTVLVTGASGYLALHIISQLLDKGYRVVGSVRSQDKADKLSRNFKSQIGSKADNLCFSLVADIAEPNAFDQTFKAYPEIEAVIHTASPFTMGYADFEKAYYTPAINGTEGVLKSIKAHGLKVRKVIVTSSFASIMNATRLHDPTFIHTEEVWNPMTKKDATHDEFAYCVSKKLAEEAAWNFVKNNDVNFTMTTVCPPMIIGPQVFDEDASGSLNQSNQVFTKILDTKPGEKFINDVRLLSSDARDVAAFHIIPLERSNVEGHRLFPASNLYSEQEVLNIVLEKFPQLKGQVSEGEPEDTAVSIGFSNEKTRELVGGYDFLPLEKQVVDGFQQVLKARDISL</sequence>
<dbReference type="AlphaFoldDB" id="A0A0H5C7K1"/>
<comment type="similarity">
    <text evidence="2">Belongs to the NAD(P)-dependent epimerase/dehydratase family. Dihydroflavonol-4-reductase subfamily.</text>
</comment>
<accession>A0A0H5C7K1</accession>
<evidence type="ECO:0000259" key="3">
    <source>
        <dbReference type="Pfam" id="PF01073"/>
    </source>
</evidence>
<evidence type="ECO:0000256" key="1">
    <source>
        <dbReference type="ARBA" id="ARBA00023002"/>
    </source>
</evidence>
<dbReference type="Gene3D" id="3.40.50.720">
    <property type="entry name" value="NAD(P)-binding Rossmann-like Domain"/>
    <property type="match status" value="1"/>
</dbReference>
<dbReference type="EMBL" id="CDQK01000005">
    <property type="protein sequence ID" value="CEP24108.1"/>
    <property type="molecule type" value="Genomic_DNA"/>
</dbReference>
<evidence type="ECO:0000313" key="4">
    <source>
        <dbReference type="EMBL" id="CEP24108.1"/>
    </source>
</evidence>
<dbReference type="Pfam" id="PF01073">
    <property type="entry name" value="3Beta_HSD"/>
    <property type="match status" value="1"/>
</dbReference>
<dbReference type="InterPro" id="IPR002225">
    <property type="entry name" value="3Beta_OHSteriod_DH/Estase"/>
</dbReference>
<dbReference type="GO" id="GO:0016616">
    <property type="term" value="F:oxidoreductase activity, acting on the CH-OH group of donors, NAD or NADP as acceptor"/>
    <property type="evidence" value="ECO:0007669"/>
    <property type="project" value="InterPro"/>
</dbReference>